<dbReference type="EMBL" id="CP032751">
    <property type="protein sequence ID" value="AYJ37022.1"/>
    <property type="molecule type" value="Genomic_DNA"/>
</dbReference>
<dbReference type="AlphaFoldDB" id="A0AAN1UJI6"/>
<sequence length="61" mass="6764">MLKGGRTSSISHSSQDEQHRVVKVTNFVQKSKQNVASKLNLMVNKPKIMTSITMEAGKYGN</sequence>
<reference evidence="1 2" key="1">
    <citation type="submission" date="2018-10" db="EMBL/GenBank/DDBJ databases">
        <title>Genome sequencing of Lactobacillus species.</title>
        <authorList>
            <person name="Baek C."/>
            <person name="Yi H."/>
        </authorList>
    </citation>
    <scope>NUCLEOTIDE SEQUENCE [LARGE SCALE GENOMIC DNA]</scope>
    <source>
        <strain evidence="1 2">DSM 16365</strain>
    </source>
</reference>
<organism evidence="1 2">
    <name type="scientific">Lactiplantibacillus argentoratensis</name>
    <dbReference type="NCBI Taxonomy" id="271881"/>
    <lineage>
        <taxon>Bacteria</taxon>
        <taxon>Bacillati</taxon>
        <taxon>Bacillota</taxon>
        <taxon>Bacilli</taxon>
        <taxon>Lactobacillales</taxon>
        <taxon>Lactobacillaceae</taxon>
        <taxon>Lactiplantibacillus</taxon>
    </lineage>
</organism>
<gene>
    <name evidence="1" type="ORF">LPA65_15335</name>
</gene>
<accession>A0AAN1UJI6</accession>
<dbReference type="KEGG" id="larg:LPA65_15335"/>
<evidence type="ECO:0000313" key="1">
    <source>
        <dbReference type="EMBL" id="AYJ37022.1"/>
    </source>
</evidence>
<dbReference type="Proteomes" id="UP000281644">
    <property type="component" value="Chromosome"/>
</dbReference>
<protein>
    <submittedName>
        <fullName evidence="1">Uncharacterized protein</fullName>
    </submittedName>
</protein>
<evidence type="ECO:0000313" key="2">
    <source>
        <dbReference type="Proteomes" id="UP000281644"/>
    </source>
</evidence>
<proteinExistence type="predicted"/>
<name>A0AAN1UJI6_9LACO</name>